<evidence type="ECO:0000313" key="3">
    <source>
        <dbReference type="EMBL" id="KAK8935587.1"/>
    </source>
</evidence>
<evidence type="ECO:0000259" key="2">
    <source>
        <dbReference type="Pfam" id="PF03822"/>
    </source>
</evidence>
<reference evidence="3 4" key="1">
    <citation type="journal article" date="2022" name="Nat. Plants">
        <title>Genomes of leafy and leafless Platanthera orchids illuminate the evolution of mycoheterotrophy.</title>
        <authorList>
            <person name="Li M.H."/>
            <person name="Liu K.W."/>
            <person name="Li Z."/>
            <person name="Lu H.C."/>
            <person name="Ye Q.L."/>
            <person name="Zhang D."/>
            <person name="Wang J.Y."/>
            <person name="Li Y.F."/>
            <person name="Zhong Z.M."/>
            <person name="Liu X."/>
            <person name="Yu X."/>
            <person name="Liu D.K."/>
            <person name="Tu X.D."/>
            <person name="Liu B."/>
            <person name="Hao Y."/>
            <person name="Liao X.Y."/>
            <person name="Jiang Y.T."/>
            <person name="Sun W.H."/>
            <person name="Chen J."/>
            <person name="Chen Y.Q."/>
            <person name="Ai Y."/>
            <person name="Zhai J.W."/>
            <person name="Wu S.S."/>
            <person name="Zhou Z."/>
            <person name="Hsiao Y.Y."/>
            <person name="Wu W.L."/>
            <person name="Chen Y.Y."/>
            <person name="Lin Y.F."/>
            <person name="Hsu J.L."/>
            <person name="Li C.Y."/>
            <person name="Wang Z.W."/>
            <person name="Zhao X."/>
            <person name="Zhong W.Y."/>
            <person name="Ma X.K."/>
            <person name="Ma L."/>
            <person name="Huang J."/>
            <person name="Chen G.Z."/>
            <person name="Huang M.Z."/>
            <person name="Huang L."/>
            <person name="Peng D.H."/>
            <person name="Luo Y.B."/>
            <person name="Zou S.Q."/>
            <person name="Chen S.P."/>
            <person name="Lan S."/>
            <person name="Tsai W.C."/>
            <person name="Van de Peer Y."/>
            <person name="Liu Z.J."/>
        </authorList>
    </citation>
    <scope>NUCLEOTIDE SEQUENCE [LARGE SCALE GENOMIC DNA]</scope>
    <source>
        <strain evidence="3">Lor287</strain>
    </source>
</reference>
<evidence type="ECO:0000313" key="4">
    <source>
        <dbReference type="Proteomes" id="UP001418222"/>
    </source>
</evidence>
<keyword evidence="4" id="KW-1185">Reference proteome</keyword>
<accession>A0AAP0BC72</accession>
<feature type="domain" description="NAF" evidence="2">
    <location>
        <begin position="52"/>
        <end position="95"/>
    </location>
</feature>
<proteinExistence type="predicted"/>
<name>A0AAP0BC72_9ASPA</name>
<gene>
    <name evidence="3" type="primary">CIPK12</name>
    <name evidence="3" type="ORF">KSP39_PZI012905</name>
</gene>
<comment type="caution">
    <text evidence="3">The sequence shown here is derived from an EMBL/GenBank/DDBJ whole genome shotgun (WGS) entry which is preliminary data.</text>
</comment>
<dbReference type="Proteomes" id="UP001418222">
    <property type="component" value="Unassembled WGS sequence"/>
</dbReference>
<dbReference type="GO" id="GO:0007165">
    <property type="term" value="P:signal transduction"/>
    <property type="evidence" value="ECO:0007669"/>
    <property type="project" value="InterPro"/>
</dbReference>
<dbReference type="InterPro" id="IPR004041">
    <property type="entry name" value="NAF_dom"/>
</dbReference>
<evidence type="ECO:0000256" key="1">
    <source>
        <dbReference type="SAM" id="MobiDB-lite"/>
    </source>
</evidence>
<dbReference type="AlphaFoldDB" id="A0AAP0BC72"/>
<keyword evidence="3" id="KW-0808">Transferase</keyword>
<dbReference type="GO" id="GO:0016301">
    <property type="term" value="F:kinase activity"/>
    <property type="evidence" value="ECO:0007669"/>
    <property type="project" value="UniProtKB-KW"/>
</dbReference>
<feature type="region of interest" description="Disordered" evidence="1">
    <location>
        <begin position="25"/>
        <end position="57"/>
    </location>
</feature>
<dbReference type="EMBL" id="JBBWWQ010000011">
    <property type="protein sequence ID" value="KAK8935587.1"/>
    <property type="molecule type" value="Genomic_DNA"/>
</dbReference>
<dbReference type="Pfam" id="PF03822">
    <property type="entry name" value="NAF"/>
    <property type="match status" value="1"/>
</dbReference>
<dbReference type="Gene3D" id="3.30.310.80">
    <property type="entry name" value="Kinase associated domain 1, KA1"/>
    <property type="match status" value="1"/>
</dbReference>
<sequence length="140" mass="16220">MKKQWFEKGFRHVRFYIENDKPHNLDEIEDVSSPRTATEPPSPEPRDQTSDSGFDLSRFFEEREEETRFISGEPVPTIISKLEVIAKLVSFTVRKKDCQVSLEGTCWDLEKVSLTITKELFERTPLLIEVKKKTGGVESQ</sequence>
<protein>
    <submittedName>
        <fullName evidence="3">CBL-interacting serine/threonine-protein kinase 12</fullName>
    </submittedName>
</protein>
<organism evidence="3 4">
    <name type="scientific">Platanthera zijinensis</name>
    <dbReference type="NCBI Taxonomy" id="2320716"/>
    <lineage>
        <taxon>Eukaryota</taxon>
        <taxon>Viridiplantae</taxon>
        <taxon>Streptophyta</taxon>
        <taxon>Embryophyta</taxon>
        <taxon>Tracheophyta</taxon>
        <taxon>Spermatophyta</taxon>
        <taxon>Magnoliopsida</taxon>
        <taxon>Liliopsida</taxon>
        <taxon>Asparagales</taxon>
        <taxon>Orchidaceae</taxon>
        <taxon>Orchidoideae</taxon>
        <taxon>Orchideae</taxon>
        <taxon>Orchidinae</taxon>
        <taxon>Platanthera</taxon>
    </lineage>
</organism>
<keyword evidence="3" id="KW-0418">Kinase</keyword>